<evidence type="ECO:0000313" key="1">
    <source>
        <dbReference type="EMBL" id="NJC70976.1"/>
    </source>
</evidence>
<evidence type="ECO:0000313" key="2">
    <source>
        <dbReference type="Proteomes" id="UP000722989"/>
    </source>
</evidence>
<accession>A0ABX0XYS5</accession>
<organism evidence="1 2">
    <name type="scientific">Planosporangium thailandense</name>
    <dbReference type="NCBI Taxonomy" id="765197"/>
    <lineage>
        <taxon>Bacteria</taxon>
        <taxon>Bacillati</taxon>
        <taxon>Actinomycetota</taxon>
        <taxon>Actinomycetes</taxon>
        <taxon>Micromonosporales</taxon>
        <taxon>Micromonosporaceae</taxon>
        <taxon>Planosporangium</taxon>
    </lineage>
</organism>
<protein>
    <submittedName>
        <fullName evidence="1">Glycosyltransferase family 4 protein</fullName>
    </submittedName>
</protein>
<gene>
    <name evidence="1" type="ORF">HC031_14815</name>
</gene>
<proteinExistence type="predicted"/>
<reference evidence="1 2" key="1">
    <citation type="submission" date="2020-03" db="EMBL/GenBank/DDBJ databases">
        <title>WGS of the type strain of Planosporangium spp.</title>
        <authorList>
            <person name="Thawai C."/>
        </authorList>
    </citation>
    <scope>NUCLEOTIDE SEQUENCE [LARGE SCALE GENOMIC DNA]</scope>
    <source>
        <strain evidence="1 2">TBRC 5610</strain>
    </source>
</reference>
<comment type="caution">
    <text evidence="1">The sequence shown here is derived from an EMBL/GenBank/DDBJ whole genome shotgun (WGS) entry which is preliminary data.</text>
</comment>
<dbReference type="EMBL" id="JAATVY010000009">
    <property type="protein sequence ID" value="NJC70976.1"/>
    <property type="molecule type" value="Genomic_DNA"/>
</dbReference>
<dbReference type="Gene3D" id="3.40.50.2000">
    <property type="entry name" value="Glycogen Phosphorylase B"/>
    <property type="match status" value="1"/>
</dbReference>
<dbReference type="SUPFAM" id="SSF53756">
    <property type="entry name" value="UDP-Glycosyltransferase/glycogen phosphorylase"/>
    <property type="match status" value="1"/>
</dbReference>
<dbReference type="Proteomes" id="UP000722989">
    <property type="component" value="Unassembled WGS sequence"/>
</dbReference>
<sequence>MGSFAYESNIVGLRRFLRNGWEKLRRSGFSLTLIGSGLSAHLKRNLQTHDGVTTLGFVEDLRPILSSAYAAVVPLWSGAGVKLKTLTLLAHGVPVFSTSCGAEGIPQTDGIQIRESPEELAEAIISSSSSDLERMSVSGAELAAAEFSEDAFQRKVNHLLADHIGLRCGVDLLPWEIT</sequence>
<name>A0ABX0XYS5_9ACTN</name>
<dbReference type="Pfam" id="PF13692">
    <property type="entry name" value="Glyco_trans_1_4"/>
    <property type="match status" value="1"/>
</dbReference>
<keyword evidence="2" id="KW-1185">Reference proteome</keyword>